<dbReference type="RefSeq" id="WP_053595785.1">
    <property type="nucleotide sequence ID" value="NZ_CP067341.1"/>
</dbReference>
<accession>A0ABX7ALI1</accession>
<reference evidence="1 2" key="1">
    <citation type="submission" date="2020-01" db="EMBL/GenBank/DDBJ databases">
        <authorList>
            <person name="Liu G."/>
            <person name="Liu B."/>
        </authorList>
    </citation>
    <scope>NUCLEOTIDE SEQUENCE [LARGE SCALE GENOMIC DNA]</scope>
    <source>
        <strain evidence="1 2">FJAT-51161</strain>
    </source>
</reference>
<protein>
    <recommendedName>
        <fullName evidence="3">DNA primase</fullName>
    </recommendedName>
</protein>
<gene>
    <name evidence="1" type="ORF">FJQ98_15960</name>
</gene>
<dbReference type="PANTHER" id="PTHR30313">
    <property type="entry name" value="DNA PRIMASE"/>
    <property type="match status" value="1"/>
</dbReference>
<organism evidence="1 2">
    <name type="scientific">Lysinibacillus agricola</name>
    <dbReference type="NCBI Taxonomy" id="2590012"/>
    <lineage>
        <taxon>Bacteria</taxon>
        <taxon>Bacillati</taxon>
        <taxon>Bacillota</taxon>
        <taxon>Bacilli</taxon>
        <taxon>Bacillales</taxon>
        <taxon>Bacillaceae</taxon>
        <taxon>Lysinibacillus</taxon>
    </lineage>
</organism>
<dbReference type="Proteomes" id="UP000596049">
    <property type="component" value="Chromosome"/>
</dbReference>
<dbReference type="EMBL" id="CP067341">
    <property type="protein sequence ID" value="QQP10740.1"/>
    <property type="molecule type" value="Genomic_DNA"/>
</dbReference>
<keyword evidence="2" id="KW-1185">Reference proteome</keyword>
<dbReference type="PANTHER" id="PTHR30313:SF2">
    <property type="entry name" value="DNA PRIMASE"/>
    <property type="match status" value="1"/>
</dbReference>
<name>A0ABX7ALI1_9BACI</name>
<sequence>MDALDLKERIIDDDKVRLILEELGMHSIESNSRYYSCGMPDGDNQNSTIIYRDNLNVDAYTRNIKDAYGNSDIISLVSYVNEAYFSDSLKWICDVCGYDYYEKQKPKSKLATWARDMMRIKNREKESVDEHLEPIDEEILNYYGLYVTDLFKNDGIGYHTQEEFELGYDIESNMIAMPIRDELGNLVGIKGRLNSEVVKPHENKYIYLHPCAKTKILYGLDKAKHNILKQKEVIVLEAEKSVQQLWDKGVKNAVAIGGHKLSKTQVKKLTLLGVRIVIAYDKGVEIGRDGLVDKNFYTNEFDKFMKNQELYCIYDTKGLLKDKESPSDNFDNWNKLYETKRKVRG</sequence>
<evidence type="ECO:0000313" key="1">
    <source>
        <dbReference type="EMBL" id="QQP10740.1"/>
    </source>
</evidence>
<dbReference type="SUPFAM" id="SSF56731">
    <property type="entry name" value="DNA primase core"/>
    <property type="match status" value="1"/>
</dbReference>
<dbReference type="InterPro" id="IPR050219">
    <property type="entry name" value="DnaG_primase"/>
</dbReference>
<evidence type="ECO:0000313" key="2">
    <source>
        <dbReference type="Proteomes" id="UP000596049"/>
    </source>
</evidence>
<evidence type="ECO:0008006" key="3">
    <source>
        <dbReference type="Google" id="ProtNLM"/>
    </source>
</evidence>
<dbReference type="Gene3D" id="3.40.1360.10">
    <property type="match status" value="1"/>
</dbReference>
<proteinExistence type="predicted"/>